<dbReference type="AlphaFoldDB" id="A0A0K6HZZ0"/>
<dbReference type="GO" id="GO:1904680">
    <property type="term" value="F:peptide transmembrane transporter activity"/>
    <property type="evidence" value="ECO:0007669"/>
    <property type="project" value="TreeGrafter"/>
</dbReference>
<dbReference type="GO" id="GO:0043190">
    <property type="term" value="C:ATP-binding cassette (ABC) transporter complex"/>
    <property type="evidence" value="ECO:0007669"/>
    <property type="project" value="InterPro"/>
</dbReference>
<evidence type="ECO:0000259" key="4">
    <source>
        <dbReference type="Pfam" id="PF00496"/>
    </source>
</evidence>
<comment type="subcellular location">
    <subcellularLocation>
        <location evidence="1">Periplasm</location>
    </subcellularLocation>
</comment>
<feature type="chain" id="PRO_5005504530" evidence="3">
    <location>
        <begin position="29"/>
        <end position="638"/>
    </location>
</feature>
<sequence>MKGHFLAAGRLFATACLVAAALLSPASALVLKETEGLEKLGFINPPPVSERVPQEPLIVDLEAKGRKTGVPGGDINTLIGRARDVRLINVWGYARLVGYNADLELVPDILKDVEVVDGRIFTLHLRKGHKWSNGQPFTSEDFRYFFEDVITNPELTPAGLPPFLLAGGKGPVFEVLDETTVRYSWDSPNPLFLPELALSRPPFIYRPAHYLKQYHARYGDPAIIERAAQAQKVRSWGALHNKLDDMYNAGNPDLPTLQPWVRITAESDQRFVLVRNPYYHRVDSTGQQLPYVDRVIMTVADGKLIPAKTQAGEVNLQARNLSFADITVLKKGEKNQGYKTLLWPISKGAEIAILPNLTVKDPVWRTLLRDTRFRHALSLGIDREMINRVLYFGLAVPGNDTVIDISPLYRDEYRTRWSDFDPDKANALLDEMGLTKRRGDGIRLLPDGRPLEIIVETSGESQTESDALELVGETWRDIGVKLFVKPSQRDTMRDRAISGDLVMAVWSGLDNGIPTSEMPPTELVPSRVDWLSWPSWGDFYETGGKSGEKPDWEPAVKLMQLYDAWLTSISPEQREQIWHQILQIHADETIRIGLVSQVRQPVVVKGVENVPEEAIYGWDPGSQFGLHRMDEFWLSGQR</sequence>
<evidence type="ECO:0000256" key="1">
    <source>
        <dbReference type="ARBA" id="ARBA00004418"/>
    </source>
</evidence>
<keyword evidence="6" id="KW-1185">Reference proteome</keyword>
<protein>
    <submittedName>
        <fullName evidence="5">ABC-type transport system, periplasmic component</fullName>
    </submittedName>
</protein>
<comment type="similarity">
    <text evidence="2">Belongs to the bacterial solute-binding protein 5 family.</text>
</comment>
<dbReference type="SUPFAM" id="SSF53850">
    <property type="entry name" value="Periplasmic binding protein-like II"/>
    <property type="match status" value="1"/>
</dbReference>
<dbReference type="EMBL" id="CYHE01000005">
    <property type="protein sequence ID" value="CUA96401.1"/>
    <property type="molecule type" value="Genomic_DNA"/>
</dbReference>
<accession>A0A0K6HZZ0</accession>
<evidence type="ECO:0000313" key="6">
    <source>
        <dbReference type="Proteomes" id="UP000183900"/>
    </source>
</evidence>
<dbReference type="PANTHER" id="PTHR30290">
    <property type="entry name" value="PERIPLASMIC BINDING COMPONENT OF ABC TRANSPORTER"/>
    <property type="match status" value="1"/>
</dbReference>
<dbReference type="CDD" id="cd08500">
    <property type="entry name" value="PBP2_NikA_DppA_OppA_like_4"/>
    <property type="match status" value="1"/>
</dbReference>
<feature type="domain" description="Solute-binding protein family 5" evidence="4">
    <location>
        <begin position="104"/>
        <end position="515"/>
    </location>
</feature>
<dbReference type="PANTHER" id="PTHR30290:SF62">
    <property type="entry name" value="OLIGOPEPTIDE ABC TRANSPORTER, PERIPLASMIC OLIGOPEPTIDE-BINDING PROTEIN"/>
    <property type="match status" value="1"/>
</dbReference>
<dbReference type="InterPro" id="IPR039424">
    <property type="entry name" value="SBP_5"/>
</dbReference>
<evidence type="ECO:0000256" key="2">
    <source>
        <dbReference type="ARBA" id="ARBA00005695"/>
    </source>
</evidence>
<dbReference type="Pfam" id="PF00496">
    <property type="entry name" value="SBP_bac_5"/>
    <property type="match status" value="1"/>
</dbReference>
<dbReference type="GO" id="GO:0015833">
    <property type="term" value="P:peptide transport"/>
    <property type="evidence" value="ECO:0007669"/>
    <property type="project" value="TreeGrafter"/>
</dbReference>
<dbReference type="RefSeq" id="WP_055455654.1">
    <property type="nucleotide sequence ID" value="NZ_CYHE01000005.1"/>
</dbReference>
<reference evidence="6" key="1">
    <citation type="submission" date="2015-08" db="EMBL/GenBank/DDBJ databases">
        <authorList>
            <person name="Varghese N."/>
        </authorList>
    </citation>
    <scope>NUCLEOTIDE SEQUENCE [LARGE SCALE GENOMIC DNA]</scope>
    <source>
        <strain evidence="6">DSM 23407</strain>
    </source>
</reference>
<dbReference type="GO" id="GO:0030288">
    <property type="term" value="C:outer membrane-bounded periplasmic space"/>
    <property type="evidence" value="ECO:0007669"/>
    <property type="project" value="UniProtKB-ARBA"/>
</dbReference>
<dbReference type="Gene3D" id="3.10.105.10">
    <property type="entry name" value="Dipeptide-binding Protein, Domain 3"/>
    <property type="match status" value="1"/>
</dbReference>
<feature type="signal peptide" evidence="3">
    <location>
        <begin position="1"/>
        <end position="28"/>
    </location>
</feature>
<dbReference type="OrthoDB" id="9803988at2"/>
<dbReference type="InterPro" id="IPR000914">
    <property type="entry name" value="SBP_5_dom"/>
</dbReference>
<keyword evidence="3" id="KW-0732">Signal</keyword>
<evidence type="ECO:0000313" key="5">
    <source>
        <dbReference type="EMBL" id="CUA96401.1"/>
    </source>
</evidence>
<proteinExistence type="inferred from homology"/>
<dbReference type="Gene3D" id="3.40.190.10">
    <property type="entry name" value="Periplasmic binding protein-like II"/>
    <property type="match status" value="1"/>
</dbReference>
<evidence type="ECO:0000256" key="3">
    <source>
        <dbReference type="SAM" id="SignalP"/>
    </source>
</evidence>
<gene>
    <name evidence="5" type="ORF">Ga0061067_105143</name>
</gene>
<organism evidence="5 6">
    <name type="scientific">Pannonibacter indicus</name>
    <dbReference type="NCBI Taxonomy" id="466044"/>
    <lineage>
        <taxon>Bacteria</taxon>
        <taxon>Pseudomonadati</taxon>
        <taxon>Pseudomonadota</taxon>
        <taxon>Alphaproteobacteria</taxon>
        <taxon>Hyphomicrobiales</taxon>
        <taxon>Stappiaceae</taxon>
        <taxon>Pannonibacter</taxon>
    </lineage>
</organism>
<dbReference type="Proteomes" id="UP000183900">
    <property type="component" value="Unassembled WGS sequence"/>
</dbReference>
<name>A0A0K6HZZ0_9HYPH</name>